<keyword evidence="6" id="KW-0862">Zinc</keyword>
<dbReference type="Gene3D" id="3.30.160.60">
    <property type="entry name" value="Classic Zinc Finger"/>
    <property type="match status" value="1"/>
</dbReference>
<dbReference type="GO" id="GO:0017108">
    <property type="term" value="F:5'-flap endonuclease activity"/>
    <property type="evidence" value="ECO:0007669"/>
    <property type="project" value="TreeGrafter"/>
</dbReference>
<evidence type="ECO:0000256" key="2">
    <source>
        <dbReference type="ARBA" id="ARBA00022723"/>
    </source>
</evidence>
<dbReference type="InterPro" id="IPR006642">
    <property type="entry name" value="Rad18_UBZ4"/>
</dbReference>
<dbReference type="GO" id="GO:0008270">
    <property type="term" value="F:zinc ion binding"/>
    <property type="evidence" value="ECO:0007669"/>
    <property type="project" value="UniProtKB-KW"/>
</dbReference>
<dbReference type="PANTHER" id="PTHR15749">
    <property type="entry name" value="FANCONI-ASSOCIATED NUCLEASE 1"/>
    <property type="match status" value="1"/>
</dbReference>
<evidence type="ECO:0000256" key="1">
    <source>
        <dbReference type="ARBA" id="ARBA00004123"/>
    </source>
</evidence>
<dbReference type="InterPro" id="IPR033315">
    <property type="entry name" value="Fan1-like"/>
</dbReference>
<dbReference type="InterPro" id="IPR014905">
    <property type="entry name" value="HIRAN"/>
</dbReference>
<reference evidence="12 13" key="1">
    <citation type="submission" date="2018-02" db="EMBL/GenBank/DDBJ databases">
        <title>Draft genome of wild Prunus yedoensis var. nudiflora.</title>
        <authorList>
            <person name="Baek S."/>
            <person name="Kim J.-H."/>
            <person name="Choi K."/>
            <person name="Kim G.-B."/>
            <person name="Cho A."/>
            <person name="Jang H."/>
            <person name="Shin C.-H."/>
            <person name="Yu H.-J."/>
            <person name="Mun J.-H."/>
        </authorList>
    </citation>
    <scope>NUCLEOTIDE SEQUENCE [LARGE SCALE GENOMIC DNA]</scope>
    <source>
        <strain evidence="13">cv. Jeju island</strain>
        <tissue evidence="12">Leaf</tissue>
    </source>
</reference>
<dbReference type="GO" id="GO:0008409">
    <property type="term" value="F:5'-3' exonuclease activity"/>
    <property type="evidence" value="ECO:0007669"/>
    <property type="project" value="TreeGrafter"/>
</dbReference>
<evidence type="ECO:0000256" key="6">
    <source>
        <dbReference type="ARBA" id="ARBA00022833"/>
    </source>
</evidence>
<keyword evidence="7 9" id="KW-0234">DNA repair</keyword>
<evidence type="ECO:0000313" key="13">
    <source>
        <dbReference type="Proteomes" id="UP000250321"/>
    </source>
</evidence>
<keyword evidence="3 9" id="KW-0227">DNA damage</keyword>
<evidence type="ECO:0000256" key="7">
    <source>
        <dbReference type="ARBA" id="ARBA00023204"/>
    </source>
</evidence>
<evidence type="ECO:0000256" key="5">
    <source>
        <dbReference type="ARBA" id="ARBA00022801"/>
    </source>
</evidence>
<keyword evidence="2 10" id="KW-0479">Metal-binding</keyword>
<dbReference type="Pfam" id="PF08797">
    <property type="entry name" value="HIRAN"/>
    <property type="match status" value="1"/>
</dbReference>
<dbReference type="FunFam" id="3.30.160.60:FF:000331">
    <property type="entry name" value="E3 ubiquitin-protein ligase RAD18"/>
    <property type="match status" value="1"/>
</dbReference>
<comment type="similarity">
    <text evidence="10">Belongs to the FAN1 family.</text>
</comment>
<sequence>MLKGRESLIRLVGKRRRCLPNRHSLLSCPTQSSLNLHADENGKIVSIDNVEGSSNQEEQGNTEYSAVGLVDERVTCPVCGNKVSGQSNIINSHLDVCLSRGTKRKLTQRTLLELNFCPDSKVQTRTCYSKELGNDLFHAAHDDSHVQHVVHGLSDISAVEERDDDLVCVETQFSRRINSNVDDLSWTLKNEVPDVEMTVTVDDISGVILETFIVGRKFSDGNELDLGARISLLRDPDNPKDPNAIKVISSDSGCHKVLGFLPRKLAQYLSPLMEKYFLNFEIMSHKTGSRGAKIYYNDKAFKCLWKNAQQTCTEHNIVNDVLNFTCGIISNPTTLDATSTIHEGRHLLISHILLEIQLILLDAQSVLKLPQGYQLHEV</sequence>
<proteinExistence type="inferred from homology"/>
<dbReference type="GO" id="GO:0005634">
    <property type="term" value="C:nucleus"/>
    <property type="evidence" value="ECO:0007669"/>
    <property type="project" value="UniProtKB-SubCell"/>
</dbReference>
<dbReference type="SMART" id="SM00734">
    <property type="entry name" value="ZnF_Rad18"/>
    <property type="match status" value="1"/>
</dbReference>
<comment type="catalytic activity">
    <reaction evidence="10">
        <text>Hydrolytically removes 5'-nucleotides successively from the 3'-hydroxy termini of 3'-hydroxy-terminated oligonucleotides.</text>
        <dbReference type="EC" id="3.1.4.1"/>
    </reaction>
</comment>
<keyword evidence="10" id="KW-0460">Magnesium</keyword>
<dbReference type="STRING" id="2094558.A0A314U984"/>
<evidence type="ECO:0000256" key="4">
    <source>
        <dbReference type="ARBA" id="ARBA00022771"/>
    </source>
</evidence>
<comment type="cofactor">
    <cofactor evidence="10">
        <name>Mg(2+)</name>
        <dbReference type="ChEBI" id="CHEBI:18420"/>
    </cofactor>
    <cofactor evidence="10">
        <name>Mn(2+)</name>
        <dbReference type="ChEBI" id="CHEBI:29035"/>
    </cofactor>
</comment>
<dbReference type="PANTHER" id="PTHR15749:SF4">
    <property type="entry name" value="FANCONI-ASSOCIATED NUCLEASE 1"/>
    <property type="match status" value="1"/>
</dbReference>
<gene>
    <name evidence="12" type="ORF">Pyn_41207</name>
</gene>
<keyword evidence="10" id="KW-0464">Manganese</keyword>
<dbReference type="SMART" id="SM00910">
    <property type="entry name" value="HIRAN"/>
    <property type="match status" value="1"/>
</dbReference>
<dbReference type="OrthoDB" id="76364at2759"/>
<keyword evidence="8 10" id="KW-0539">Nucleus</keyword>
<dbReference type="Proteomes" id="UP000250321">
    <property type="component" value="Unassembled WGS sequence"/>
</dbReference>
<dbReference type="GO" id="GO:0016818">
    <property type="term" value="F:hydrolase activity, acting on acid anhydrides, in phosphorus-containing anhydrides"/>
    <property type="evidence" value="ECO:0007669"/>
    <property type="project" value="InterPro"/>
</dbReference>
<dbReference type="Gene3D" id="3.30.70.2330">
    <property type="match status" value="1"/>
</dbReference>
<evidence type="ECO:0000259" key="11">
    <source>
        <dbReference type="PROSITE" id="PS51908"/>
    </source>
</evidence>
<keyword evidence="4 9" id="KW-0863">Zinc-finger</keyword>
<name>A0A314U984_PRUYE</name>
<comment type="function">
    <text evidence="10">Nuclease required for the repair of DNA interstrand cross-links (ICL). Acts as a 5'-3' exonuclease that anchors at a cut end of DNA and cleaves DNA successively at every third nucleotide, allowing to excise an ICL from one strand through flanking incisions.</text>
</comment>
<keyword evidence="10" id="KW-0540">Nuclease</keyword>
<comment type="subcellular location">
    <subcellularLocation>
        <location evidence="1 10">Nucleus</location>
    </subcellularLocation>
</comment>
<dbReference type="GO" id="GO:0004528">
    <property type="term" value="F:phosphodiesterase I activity"/>
    <property type="evidence" value="ECO:0007669"/>
    <property type="project" value="UniProtKB-EC"/>
</dbReference>
<evidence type="ECO:0000256" key="3">
    <source>
        <dbReference type="ARBA" id="ARBA00022763"/>
    </source>
</evidence>
<dbReference type="GO" id="GO:0036297">
    <property type="term" value="P:interstrand cross-link repair"/>
    <property type="evidence" value="ECO:0007669"/>
    <property type="project" value="InterPro"/>
</dbReference>
<organism evidence="12 13">
    <name type="scientific">Prunus yedoensis var. nudiflora</name>
    <dbReference type="NCBI Taxonomy" id="2094558"/>
    <lineage>
        <taxon>Eukaryota</taxon>
        <taxon>Viridiplantae</taxon>
        <taxon>Streptophyta</taxon>
        <taxon>Embryophyta</taxon>
        <taxon>Tracheophyta</taxon>
        <taxon>Spermatophyta</taxon>
        <taxon>Magnoliopsida</taxon>
        <taxon>eudicotyledons</taxon>
        <taxon>Gunneridae</taxon>
        <taxon>Pentapetalae</taxon>
        <taxon>rosids</taxon>
        <taxon>fabids</taxon>
        <taxon>Rosales</taxon>
        <taxon>Rosaceae</taxon>
        <taxon>Amygdaloideae</taxon>
        <taxon>Amygdaleae</taxon>
        <taxon>Prunus</taxon>
    </lineage>
</organism>
<evidence type="ECO:0000256" key="9">
    <source>
        <dbReference type="PROSITE-ProRule" id="PRU01256"/>
    </source>
</evidence>
<protein>
    <recommendedName>
        <fullName evidence="10">Fanconi-associated nuclease</fullName>
        <ecNumber evidence="10">3.1.4.1</ecNumber>
    </recommendedName>
</protein>
<comment type="caution">
    <text evidence="12">The sequence shown here is derived from an EMBL/GenBank/DDBJ whole genome shotgun (WGS) entry which is preliminary data.</text>
</comment>
<accession>A0A314U984</accession>
<dbReference type="AlphaFoldDB" id="A0A314U984"/>
<dbReference type="PROSITE" id="PS51908">
    <property type="entry name" value="ZF_UBZ4"/>
    <property type="match status" value="1"/>
</dbReference>
<keyword evidence="13" id="KW-1185">Reference proteome</keyword>
<evidence type="ECO:0000256" key="8">
    <source>
        <dbReference type="ARBA" id="ARBA00023242"/>
    </source>
</evidence>
<evidence type="ECO:0000256" key="10">
    <source>
        <dbReference type="RuleBase" id="RU365033"/>
    </source>
</evidence>
<dbReference type="GO" id="GO:0070336">
    <property type="term" value="F:flap-structured DNA binding"/>
    <property type="evidence" value="ECO:0007669"/>
    <property type="project" value="TreeGrafter"/>
</dbReference>
<feature type="domain" description="UBZ4-type" evidence="11">
    <location>
        <begin position="73"/>
        <end position="102"/>
    </location>
</feature>
<dbReference type="EMBL" id="PJQY01003844">
    <property type="protein sequence ID" value="PQM33987.1"/>
    <property type="molecule type" value="Genomic_DNA"/>
</dbReference>
<dbReference type="EC" id="3.1.4.1" evidence="10"/>
<evidence type="ECO:0000313" key="12">
    <source>
        <dbReference type="EMBL" id="PQM33987.1"/>
    </source>
</evidence>
<keyword evidence="5 10" id="KW-0378">Hydrolase</keyword>